<organism evidence="2 3">
    <name type="scientific">Naumovozyma dairenensis (strain ATCC 10597 / BCRC 20456 / CBS 421 / NBRC 0211 / NRRL Y-12639)</name>
    <name type="common">Saccharomyces dairenensis</name>
    <dbReference type="NCBI Taxonomy" id="1071378"/>
    <lineage>
        <taxon>Eukaryota</taxon>
        <taxon>Fungi</taxon>
        <taxon>Dikarya</taxon>
        <taxon>Ascomycota</taxon>
        <taxon>Saccharomycotina</taxon>
        <taxon>Saccharomycetes</taxon>
        <taxon>Saccharomycetales</taxon>
        <taxon>Saccharomycetaceae</taxon>
        <taxon>Naumovozyma</taxon>
    </lineage>
</organism>
<dbReference type="GeneID" id="13926940"/>
<evidence type="ECO:0000313" key="2">
    <source>
        <dbReference type="EMBL" id="CCK73462.1"/>
    </source>
</evidence>
<dbReference type="eggNOG" id="ENOG502QTEB">
    <property type="taxonomic scope" value="Eukaryota"/>
</dbReference>
<dbReference type="KEGG" id="ndi:NDAI_0G04790"/>
<dbReference type="OrthoDB" id="160374at2759"/>
<dbReference type="PANTHER" id="PTHR15682:SF2">
    <property type="entry name" value="UNHEALTHY RIBOSOME BIOGENESIS PROTEIN 2 HOMOLOG"/>
    <property type="match status" value="1"/>
</dbReference>
<dbReference type="GO" id="GO:0042254">
    <property type="term" value="P:ribosome biogenesis"/>
    <property type="evidence" value="ECO:0007669"/>
    <property type="project" value="EnsemblFungi"/>
</dbReference>
<protein>
    <recommendedName>
        <fullName evidence="1">Nucleolar 27S pre-rRNA processing Urb2/Npa2 C-terminal domain-containing protein</fullName>
    </recommendedName>
</protein>
<dbReference type="Pfam" id="PF10441">
    <property type="entry name" value="Urb2"/>
    <property type="match status" value="1"/>
</dbReference>
<dbReference type="InterPro" id="IPR052609">
    <property type="entry name" value="Ribosome_Biogenesis_Reg"/>
</dbReference>
<evidence type="ECO:0000259" key="1">
    <source>
        <dbReference type="Pfam" id="PF10441"/>
    </source>
</evidence>
<name>J7RTB9_NAUDC</name>
<sequence>MEKPKNTEELTKLLRSKDITTTKIVEVVSSLKDLDFEFPNAEVFILELIQDRWNDHKLVEFKRDYKIWKLFNELWSRLQNTSLKKRMFRSLKFVPLLLQTLDLTNLDRVPFLKELRQLCFAINSTVTIDIPTESTFKILGGILNLISSIPSTDLNKNGESELIYEIINLTNIENTPLVNPKLATSYCSYLLVPTLEYLNKFGDTIDPLTRYMKIFLFDEHLDPTKLLAKFIKDNKEQLKPELAALLFQKSISFLASNNFQQLEKIYTLVIDIDPKLAPTLLKELSLSKKTLSQPFLENLLDSQLSLCSTANSYDLPFWSLLSHIIDLDIEVGIKYVQTLLDLIYTQTTLNPKETSTIYKKIVHCYVNARELLDFINLLQVYCEKNTDYSKLFLVNPNFTEIISRNISALSVKQMLLLFNGLLDSLSANGSNEIAFLSLKVCLEGLPRLTYTILPDLKDDLSKIFELNLPDVMKQYELRYLIMEVYDDIIPEKVLEDLSSMENLENLLSSIESRREIFFYFFKLREYKEFDISPVTSKFKSFLNSSDPVATRLILHALFTNWSSLVNVAFTTDDIEELVKLLVFKDNLELLNHLLTNDDLFEEENIMRAIIDQLSSTPDIETTIPYLSKIPIQCFDKKTRIKLLDQISMQRRITENDMHMLFHLLESPTFRSTIESDVTSLYSLMSQDINRLTFTNKVFERIWNNHILQLKEDTSVSFIQNMLATVSENLKSSNDFDMVYFQMAFLILSNNKNNIDLKNLYDVFFLSAFNKINKILDHSDKIPYLSWLIKCLYYILKDNDRCNEFKEPAHILISTLMENSKVKLVEMDQELLGNTFLLFSIFFDEKLEIIFAQYMVLRNKGIDKDTILPGIGNAVTNALSTGPTSDFNTAFSNTIYAFADKDSVFAESILEIYLVQLEKLSKENTVGKHLFVKSILEFYTNIANFVPYKDAIISVLATIENLLVSKPWIFSQYCIEQLFPLSISLLAHTTAVETTDKNDALFTATLKVLSTVLFVHRVKLTQRHHLVISTLCQYLEIISCSQDLELSAESAKLLSRFITNFCEPSSTSISQNNDGKDKLTSKINVIKQSLRKHMPIVLIKYIYLSIGSPFEDSIRKELIQSIFSIFNLLSPVELNLVNAMLDNAGNQFFKTLYADYKKKGKWTEN</sequence>
<keyword evidence="3" id="KW-1185">Reference proteome</keyword>
<feature type="domain" description="Nucleolar 27S pre-rRNA processing Urb2/Npa2 C-terminal" evidence="1">
    <location>
        <begin position="953"/>
        <end position="1163"/>
    </location>
</feature>
<accession>J7RTB9</accession>
<dbReference type="PANTHER" id="PTHR15682">
    <property type="entry name" value="UNHEALTHY RIBOSOME BIOGENESIS PROTEIN 2 HOMOLOG"/>
    <property type="match status" value="1"/>
</dbReference>
<reference evidence="2 3" key="1">
    <citation type="journal article" date="2011" name="Proc. Natl. Acad. Sci. U.S.A.">
        <title>Evolutionary erosion of yeast sex chromosomes by mating-type switching accidents.</title>
        <authorList>
            <person name="Gordon J.L."/>
            <person name="Armisen D."/>
            <person name="Proux-Wera E."/>
            <person name="Oheigeartaigh S.S."/>
            <person name="Byrne K.P."/>
            <person name="Wolfe K.H."/>
        </authorList>
    </citation>
    <scope>NUCLEOTIDE SEQUENCE [LARGE SCALE GENOMIC DNA]</scope>
    <source>
        <strain evidence="3">ATCC 10597 / BCRC 20456 / CBS 421 / NBRC 0211 / NRRL Y-12639</strain>
    </source>
</reference>
<dbReference type="GO" id="GO:0005730">
    <property type="term" value="C:nucleolus"/>
    <property type="evidence" value="ECO:0007669"/>
    <property type="project" value="EnsemblFungi"/>
</dbReference>
<gene>
    <name evidence="2" type="primary">NDAI0G04790</name>
    <name evidence="2" type="ordered locus">NDAI_0G04790</name>
</gene>
<dbReference type="STRING" id="1071378.J7RTB9"/>
<dbReference type="HOGENOM" id="CLU_008472_0_0_1"/>
<dbReference type="RefSeq" id="XP_003980138.1">
    <property type="nucleotide sequence ID" value="XM_003980089.1"/>
</dbReference>
<dbReference type="AlphaFoldDB" id="J7RTB9"/>
<dbReference type="EMBL" id="HE580273">
    <property type="protein sequence ID" value="CCK73462.1"/>
    <property type="molecule type" value="Genomic_DNA"/>
</dbReference>
<dbReference type="OMA" id="CHVNARE"/>
<evidence type="ECO:0000313" key="3">
    <source>
        <dbReference type="Proteomes" id="UP000000689"/>
    </source>
</evidence>
<dbReference type="Proteomes" id="UP000000689">
    <property type="component" value="Chromosome 7"/>
</dbReference>
<dbReference type="GO" id="GO:0016072">
    <property type="term" value="P:rRNA metabolic process"/>
    <property type="evidence" value="ECO:0007669"/>
    <property type="project" value="EnsemblFungi"/>
</dbReference>
<dbReference type="InterPro" id="IPR018849">
    <property type="entry name" value="Urb2/Npa2_C"/>
</dbReference>
<proteinExistence type="predicted"/>